<dbReference type="AlphaFoldDB" id="A0A431W7P6"/>
<keyword evidence="3" id="KW-1185">Reference proteome</keyword>
<dbReference type="EMBL" id="RXNT01000008">
    <property type="protein sequence ID" value="RTR31384.1"/>
    <property type="molecule type" value="Genomic_DNA"/>
</dbReference>
<comment type="caution">
    <text evidence="2">The sequence shown here is derived from an EMBL/GenBank/DDBJ whole genome shotgun (WGS) entry which is preliminary data.</text>
</comment>
<feature type="transmembrane region" description="Helical" evidence="1">
    <location>
        <begin position="7"/>
        <end position="29"/>
    </location>
</feature>
<sequence>MNEQISLPLVFVIGVILISQSIFLFINARKYGHNYWFWGTIGLIQAPMPTLFYLLFARKIWKKT</sequence>
<keyword evidence="1" id="KW-1133">Transmembrane helix</keyword>
<dbReference type="RefSeq" id="WP_126408702.1">
    <property type="nucleotide sequence ID" value="NZ_RXNT01000008.1"/>
</dbReference>
<accession>A0A431W7P6</accession>
<protein>
    <submittedName>
        <fullName evidence="2">Sigma-Y antisigma factor component</fullName>
    </submittedName>
</protein>
<proteinExistence type="predicted"/>
<evidence type="ECO:0000256" key="1">
    <source>
        <dbReference type="SAM" id="Phobius"/>
    </source>
</evidence>
<name>A0A431W7P6_9BACI</name>
<keyword evidence="1" id="KW-0812">Transmembrane</keyword>
<evidence type="ECO:0000313" key="3">
    <source>
        <dbReference type="Proteomes" id="UP000271374"/>
    </source>
</evidence>
<organism evidence="2 3">
    <name type="scientific">Bacillus yapensis</name>
    <dbReference type="NCBI Taxonomy" id="2492960"/>
    <lineage>
        <taxon>Bacteria</taxon>
        <taxon>Bacillati</taxon>
        <taxon>Bacillota</taxon>
        <taxon>Bacilli</taxon>
        <taxon>Bacillales</taxon>
        <taxon>Bacillaceae</taxon>
        <taxon>Bacillus</taxon>
    </lineage>
</organism>
<feature type="transmembrane region" description="Helical" evidence="1">
    <location>
        <begin position="35"/>
        <end position="56"/>
    </location>
</feature>
<reference evidence="2 3" key="1">
    <citation type="submission" date="2018-12" db="EMBL/GenBank/DDBJ databases">
        <title>Bacillus yapensis draft genome sequence.</title>
        <authorList>
            <person name="Yu L."/>
            <person name="Xu X."/>
            <person name="Tang X."/>
        </authorList>
    </citation>
    <scope>NUCLEOTIDE SEQUENCE [LARGE SCALE GENOMIC DNA]</scope>
    <source>
        <strain evidence="2 3">XXST-01</strain>
    </source>
</reference>
<gene>
    <name evidence="2" type="ORF">EKG37_10910</name>
</gene>
<keyword evidence="1" id="KW-0472">Membrane</keyword>
<dbReference type="Proteomes" id="UP000271374">
    <property type="component" value="Unassembled WGS sequence"/>
</dbReference>
<dbReference type="OrthoDB" id="2353968at2"/>
<evidence type="ECO:0000313" key="2">
    <source>
        <dbReference type="EMBL" id="RTR31384.1"/>
    </source>
</evidence>